<organism evidence="1 2">
    <name type="scientific">Hazenella coriacea</name>
    <dbReference type="NCBI Taxonomy" id="1179467"/>
    <lineage>
        <taxon>Bacteria</taxon>
        <taxon>Bacillati</taxon>
        <taxon>Bacillota</taxon>
        <taxon>Bacilli</taxon>
        <taxon>Bacillales</taxon>
        <taxon>Thermoactinomycetaceae</taxon>
        <taxon>Hazenella</taxon>
    </lineage>
</organism>
<proteinExistence type="predicted"/>
<dbReference type="AlphaFoldDB" id="A0A4V2UVH1"/>
<gene>
    <name evidence="1" type="ORF">EDD58_102327</name>
</gene>
<name>A0A4V2UVH1_9BACL</name>
<dbReference type="OrthoDB" id="305750at2"/>
<dbReference type="Proteomes" id="UP000294937">
    <property type="component" value="Unassembled WGS sequence"/>
</dbReference>
<evidence type="ECO:0000313" key="2">
    <source>
        <dbReference type="Proteomes" id="UP000294937"/>
    </source>
</evidence>
<comment type="caution">
    <text evidence="1">The sequence shown here is derived from an EMBL/GenBank/DDBJ whole genome shotgun (WGS) entry which is preliminary data.</text>
</comment>
<keyword evidence="2" id="KW-1185">Reference proteome</keyword>
<dbReference type="RefSeq" id="WP_131923726.1">
    <property type="nucleotide sequence ID" value="NZ_SMAG01000002.1"/>
</dbReference>
<evidence type="ECO:0000313" key="1">
    <source>
        <dbReference type="EMBL" id="TCS95747.1"/>
    </source>
</evidence>
<evidence type="ECO:0008006" key="3">
    <source>
        <dbReference type="Google" id="ProtNLM"/>
    </source>
</evidence>
<protein>
    <recommendedName>
        <fullName evidence="3">DUF4240 domain-containing protein</fullName>
    </recommendedName>
</protein>
<dbReference type="EMBL" id="SMAG01000002">
    <property type="protein sequence ID" value="TCS95747.1"/>
    <property type="molecule type" value="Genomic_DNA"/>
</dbReference>
<sequence>MEIKEIQDHLDNIRTSKDLWNEFAYVKNEEAYFEDENYLKRYALAIELQYHWTPDDQELVRFLMKNEVESQWYDGWQGIGPSLVLISYLLTKSKNPENVWLFEEAKWANFDTYCGYDSEFIFSAGVAATCKYLENHEISEEDHPYLFKMKDELQTIYTEKEIDEFLKE</sequence>
<accession>A0A4V2UVH1</accession>
<reference evidence="1 2" key="1">
    <citation type="submission" date="2019-03" db="EMBL/GenBank/DDBJ databases">
        <title>Genomic Encyclopedia of Type Strains, Phase IV (KMG-IV): sequencing the most valuable type-strain genomes for metagenomic binning, comparative biology and taxonomic classification.</title>
        <authorList>
            <person name="Goeker M."/>
        </authorList>
    </citation>
    <scope>NUCLEOTIDE SEQUENCE [LARGE SCALE GENOMIC DNA]</scope>
    <source>
        <strain evidence="1 2">DSM 45707</strain>
    </source>
</reference>